<dbReference type="Pfam" id="PF02868">
    <property type="entry name" value="Peptidase_M4_C"/>
    <property type="match status" value="1"/>
</dbReference>
<feature type="domain" description="PKD" evidence="5">
    <location>
        <begin position="90"/>
        <end position="119"/>
    </location>
</feature>
<keyword evidence="1" id="KW-0645">Protease</keyword>
<name>X1F7X4_9ZZZZ</name>
<dbReference type="Pfam" id="PF18911">
    <property type="entry name" value="PKD_4"/>
    <property type="match status" value="1"/>
</dbReference>
<dbReference type="InterPro" id="IPR000601">
    <property type="entry name" value="PKD_dom"/>
</dbReference>
<dbReference type="CDD" id="cd00146">
    <property type="entry name" value="PKD"/>
    <property type="match status" value="1"/>
</dbReference>
<evidence type="ECO:0000256" key="3">
    <source>
        <dbReference type="ARBA" id="ARBA00022833"/>
    </source>
</evidence>
<evidence type="ECO:0000313" key="6">
    <source>
        <dbReference type="EMBL" id="GAH16893.1"/>
    </source>
</evidence>
<comment type="caution">
    <text evidence="6">The sequence shown here is derived from an EMBL/GenBank/DDBJ whole genome shotgun (WGS) entry which is preliminary data.</text>
</comment>
<gene>
    <name evidence="6" type="ORF">S01H4_55022</name>
</gene>
<dbReference type="PROSITE" id="PS50093">
    <property type="entry name" value="PKD"/>
    <property type="match status" value="1"/>
</dbReference>
<dbReference type="SUPFAM" id="SSF49299">
    <property type="entry name" value="PKD domain"/>
    <property type="match status" value="1"/>
</dbReference>
<accession>X1F7X4</accession>
<keyword evidence="4" id="KW-0482">Metalloprotease</keyword>
<protein>
    <recommendedName>
        <fullName evidence="5">PKD domain-containing protein</fullName>
    </recommendedName>
</protein>
<dbReference type="InterPro" id="IPR027268">
    <property type="entry name" value="Peptidase_M4/M1_CTD_sf"/>
</dbReference>
<evidence type="ECO:0000259" key="5">
    <source>
        <dbReference type="PROSITE" id="PS50093"/>
    </source>
</evidence>
<dbReference type="InterPro" id="IPR035986">
    <property type="entry name" value="PKD_dom_sf"/>
</dbReference>
<organism evidence="6">
    <name type="scientific">marine sediment metagenome</name>
    <dbReference type="NCBI Taxonomy" id="412755"/>
    <lineage>
        <taxon>unclassified sequences</taxon>
        <taxon>metagenomes</taxon>
        <taxon>ecological metagenomes</taxon>
    </lineage>
</organism>
<dbReference type="GO" id="GO:0004222">
    <property type="term" value="F:metalloendopeptidase activity"/>
    <property type="evidence" value="ECO:0007669"/>
    <property type="project" value="InterPro"/>
</dbReference>
<evidence type="ECO:0000256" key="1">
    <source>
        <dbReference type="ARBA" id="ARBA00022670"/>
    </source>
</evidence>
<dbReference type="AlphaFoldDB" id="X1F7X4"/>
<dbReference type="InterPro" id="IPR001570">
    <property type="entry name" value="Peptidase_M4_C_domain"/>
</dbReference>
<feature type="non-terminal residue" evidence="6">
    <location>
        <position position="119"/>
    </location>
</feature>
<dbReference type="EMBL" id="BART01031716">
    <property type="protein sequence ID" value="GAH16893.1"/>
    <property type="molecule type" value="Genomic_DNA"/>
</dbReference>
<keyword evidence="2" id="KW-0378">Hydrolase</keyword>
<keyword evidence="3" id="KW-0862">Zinc</keyword>
<dbReference type="GO" id="GO:0006508">
    <property type="term" value="P:proteolysis"/>
    <property type="evidence" value="ECO:0007669"/>
    <property type="project" value="UniProtKB-KW"/>
</dbReference>
<reference evidence="6" key="1">
    <citation type="journal article" date="2014" name="Front. Microbiol.">
        <title>High frequency of phylogenetically diverse reductive dehalogenase-homologous genes in deep subseafloor sedimentary metagenomes.</title>
        <authorList>
            <person name="Kawai M."/>
            <person name="Futagami T."/>
            <person name="Toyoda A."/>
            <person name="Takaki Y."/>
            <person name="Nishi S."/>
            <person name="Hori S."/>
            <person name="Arai W."/>
            <person name="Tsubouchi T."/>
            <person name="Morono Y."/>
            <person name="Uchiyama I."/>
            <person name="Ito T."/>
            <person name="Fujiyama A."/>
            <person name="Inagaki F."/>
            <person name="Takami H."/>
        </authorList>
    </citation>
    <scope>NUCLEOTIDE SEQUENCE</scope>
    <source>
        <strain evidence="6">Expedition CK06-06</strain>
    </source>
</reference>
<dbReference type="Gene3D" id="1.10.390.10">
    <property type="entry name" value="Neutral Protease Domain 2"/>
    <property type="match status" value="1"/>
</dbReference>
<dbReference type="Gene3D" id="2.60.40.10">
    <property type="entry name" value="Immunoglobulins"/>
    <property type="match status" value="1"/>
</dbReference>
<proteinExistence type="predicted"/>
<evidence type="ECO:0000256" key="2">
    <source>
        <dbReference type="ARBA" id="ARBA00022801"/>
    </source>
</evidence>
<dbReference type="SUPFAM" id="SSF55486">
    <property type="entry name" value="Metalloproteases ('zincins'), catalytic domain"/>
    <property type="match status" value="1"/>
</dbReference>
<evidence type="ECO:0000256" key="4">
    <source>
        <dbReference type="ARBA" id="ARBA00023049"/>
    </source>
</evidence>
<sequence length="119" mass="13233">MGWKKAIAIAYQNLNVYLTANSSYADAAYYGKQSAADLFGLCSTEYNATVNAWHAVGLGEPLGDLIVDFQAKRMYCQTPAVVPFFNYSQPFESVLWDFGDGNTSTEYSPVHVYENEGIY</sequence>
<dbReference type="InterPro" id="IPR013783">
    <property type="entry name" value="Ig-like_fold"/>
</dbReference>